<dbReference type="PANTHER" id="PTHR47331">
    <property type="entry name" value="PHD-TYPE DOMAIN-CONTAINING PROTEIN"/>
    <property type="match status" value="1"/>
</dbReference>
<accession>A0A0A9Z5P0</accession>
<protein>
    <submittedName>
        <fullName evidence="1">Zinc finger and SCAN domain-containing protein 20</fullName>
    </submittedName>
</protein>
<dbReference type="AlphaFoldDB" id="A0A0A9Z5P0"/>
<name>A0A0A9Z5P0_LYGHE</name>
<proteinExistence type="predicted"/>
<sequence length="154" mass="17433">SGERKNLLKADRMPLDEILKKVPPVSVAEYTFATMSLIKVVQSHHFPLKGSTLDQSKLSSNLQRLNPFVDGDGVVRVGGRLSNSNLPEDLVHPILLPGKCHFTRILIDHHHRINLHTGPSSLQCILQQQYWRTSARLVVRQRVHRCATCFKLSQ</sequence>
<evidence type="ECO:0000313" key="1">
    <source>
        <dbReference type="EMBL" id="JAG38643.1"/>
    </source>
</evidence>
<organism evidence="1">
    <name type="scientific">Lygus hesperus</name>
    <name type="common">Western plant bug</name>
    <dbReference type="NCBI Taxonomy" id="30085"/>
    <lineage>
        <taxon>Eukaryota</taxon>
        <taxon>Metazoa</taxon>
        <taxon>Ecdysozoa</taxon>
        <taxon>Arthropoda</taxon>
        <taxon>Hexapoda</taxon>
        <taxon>Insecta</taxon>
        <taxon>Pterygota</taxon>
        <taxon>Neoptera</taxon>
        <taxon>Paraneoptera</taxon>
        <taxon>Hemiptera</taxon>
        <taxon>Heteroptera</taxon>
        <taxon>Panheteroptera</taxon>
        <taxon>Cimicomorpha</taxon>
        <taxon>Miridae</taxon>
        <taxon>Mirini</taxon>
        <taxon>Lygus</taxon>
    </lineage>
</organism>
<feature type="non-terminal residue" evidence="1">
    <location>
        <position position="1"/>
    </location>
</feature>
<dbReference type="EMBL" id="GBHO01004961">
    <property type="protein sequence ID" value="JAG38643.1"/>
    <property type="molecule type" value="Transcribed_RNA"/>
</dbReference>
<reference evidence="1" key="2">
    <citation type="submission" date="2014-07" db="EMBL/GenBank/DDBJ databases">
        <authorList>
            <person name="Hull J."/>
        </authorList>
    </citation>
    <scope>NUCLEOTIDE SEQUENCE</scope>
</reference>
<feature type="non-terminal residue" evidence="1">
    <location>
        <position position="154"/>
    </location>
</feature>
<reference evidence="1" key="1">
    <citation type="journal article" date="2014" name="PLoS ONE">
        <title>Transcriptome-Based Identification of ABC Transporters in the Western Tarnished Plant Bug Lygus hesperus.</title>
        <authorList>
            <person name="Hull J.J."/>
            <person name="Chaney K."/>
            <person name="Geib S.M."/>
            <person name="Fabrick J.A."/>
            <person name="Brent C.S."/>
            <person name="Walsh D."/>
            <person name="Lavine L.C."/>
        </authorList>
    </citation>
    <scope>NUCLEOTIDE SEQUENCE</scope>
</reference>
<gene>
    <name evidence="1" type="primary">ZSCAN20_0</name>
    <name evidence="1" type="ORF">CM83_103615</name>
</gene>